<comment type="caution">
    <text evidence="3">The sequence shown here is derived from an EMBL/GenBank/DDBJ whole genome shotgun (WGS) entry which is preliminary data.</text>
</comment>
<keyword evidence="4" id="KW-1185">Reference proteome</keyword>
<organism evidence="3 4">
    <name type="scientific">Candidatus Criblamydia sequanensis CRIB-18</name>
    <dbReference type="NCBI Taxonomy" id="1437425"/>
    <lineage>
        <taxon>Bacteria</taxon>
        <taxon>Pseudomonadati</taxon>
        <taxon>Chlamydiota</taxon>
        <taxon>Chlamydiia</taxon>
        <taxon>Parachlamydiales</taxon>
        <taxon>Candidatus Criblamydiaceae</taxon>
        <taxon>Candidatus Criblamydia</taxon>
    </lineage>
</organism>
<dbReference type="Pfam" id="PF11924">
    <property type="entry name" value="IAT_beta"/>
    <property type="match status" value="1"/>
</dbReference>
<dbReference type="InterPro" id="IPR024519">
    <property type="entry name" value="IAT_beta"/>
</dbReference>
<evidence type="ECO:0000313" key="4">
    <source>
        <dbReference type="Proteomes" id="UP000031552"/>
    </source>
</evidence>
<evidence type="ECO:0000259" key="2">
    <source>
        <dbReference type="Pfam" id="PF11924"/>
    </source>
</evidence>
<dbReference type="STRING" id="1437425.CSEC_2216"/>
<proteinExistence type="predicted"/>
<dbReference type="eggNOG" id="COG3210">
    <property type="taxonomic scope" value="Bacteria"/>
</dbReference>
<evidence type="ECO:0000256" key="1">
    <source>
        <dbReference type="SAM" id="SignalP"/>
    </source>
</evidence>
<gene>
    <name evidence="3" type="ORF">CSEC_2216</name>
</gene>
<protein>
    <submittedName>
        <fullName evidence="3">Secreted protein</fullName>
    </submittedName>
</protein>
<dbReference type="OrthoDB" id="21189at2"/>
<sequence length="302" mass="34142">MKAWTRKLRFSAILSIFSVAITLPGLTYGDCSGPGNNCVDGRLEIGYSNGDFIGLKDAYGEADLFVPLPFLDKCFSFIDARGYRFNDNLSGASLGLGFRCCGLDIIDDSVWGANIFWDYRQGTLGEYFTRVGIGLEWLGNWDFRINGYIPTGTQIEHSRERWVDSVSGFEVECDRYEYSTSGGFDMEIGAPIGRVCNYWLYGATGPYFFTGAETTGYFGMQARLELHWKSFLSFQVRTSWDSKNQSQTQGTVFIILPFELFANWCCLCTGNLGLNPYTKKVQRIGTIFMHRKGCNDNWYPIN</sequence>
<reference evidence="3" key="2">
    <citation type="submission" date="2014-09" db="EMBL/GenBank/DDBJ databases">
        <title>Criblamydia sequanensis harbors a mega-plasmid encoding arsenite resistance.</title>
        <authorList>
            <person name="Bertelli C."/>
            <person name="Goesmann A."/>
            <person name="Greub G."/>
        </authorList>
    </citation>
    <scope>NUCLEOTIDE SEQUENCE [LARGE SCALE GENOMIC DNA]</scope>
    <source>
        <strain evidence="3">CRIB-18</strain>
    </source>
</reference>
<keyword evidence="1" id="KW-0732">Signal</keyword>
<feature type="domain" description="Inverse autotransporter beta-domain" evidence="2">
    <location>
        <begin position="83"/>
        <end position="175"/>
    </location>
</feature>
<evidence type="ECO:0000313" key="3">
    <source>
        <dbReference type="EMBL" id="CDR35022.1"/>
    </source>
</evidence>
<feature type="signal peptide" evidence="1">
    <location>
        <begin position="1"/>
        <end position="29"/>
    </location>
</feature>
<dbReference type="EMBL" id="CCEJ010000012">
    <property type="protein sequence ID" value="CDR35022.1"/>
    <property type="molecule type" value="Genomic_DNA"/>
</dbReference>
<dbReference type="AlphaFoldDB" id="A0A090D0F9"/>
<dbReference type="RefSeq" id="WP_053332025.1">
    <property type="nucleotide sequence ID" value="NZ_CCEJ010000012.1"/>
</dbReference>
<dbReference type="Gene3D" id="2.40.160.160">
    <property type="entry name" value="Inverse autotransporter, beta-domain"/>
    <property type="match status" value="1"/>
</dbReference>
<reference evidence="3" key="1">
    <citation type="submission" date="2013-12" db="EMBL/GenBank/DDBJ databases">
        <authorList>
            <person name="Linke B."/>
        </authorList>
    </citation>
    <scope>NUCLEOTIDE SEQUENCE [LARGE SCALE GENOMIC DNA]</scope>
    <source>
        <strain evidence="3">CRIB-18</strain>
    </source>
</reference>
<dbReference type="Proteomes" id="UP000031552">
    <property type="component" value="Unassembled WGS sequence"/>
</dbReference>
<feature type="chain" id="PRO_5001853640" evidence="1">
    <location>
        <begin position="30"/>
        <end position="302"/>
    </location>
</feature>
<accession>A0A090D0F9</accession>
<dbReference type="InterPro" id="IPR038177">
    <property type="entry name" value="IAT_beta_sf"/>
</dbReference>
<name>A0A090D0F9_9BACT</name>